<evidence type="ECO:0000256" key="2">
    <source>
        <dbReference type="ARBA" id="ARBA00022448"/>
    </source>
</evidence>
<evidence type="ECO:0000313" key="13">
    <source>
        <dbReference type="EMBL" id="MBW8184336.1"/>
    </source>
</evidence>
<protein>
    <submittedName>
        <fullName evidence="13">TonB-dependent receptor</fullName>
    </submittedName>
</protein>
<dbReference type="InterPro" id="IPR012910">
    <property type="entry name" value="Plug_dom"/>
</dbReference>
<comment type="caution">
    <text evidence="13">The sequence shown here is derived from an EMBL/GenBank/DDBJ whole genome shotgun (WGS) entry which is preliminary data.</text>
</comment>
<dbReference type="InterPro" id="IPR000531">
    <property type="entry name" value="Beta-barrel_TonB"/>
</dbReference>
<sequence>MRIFRANSLTLAIGIALGSTSVAVQAADEASAEQEVETISILGTRVSNRTATESAVPVDIISAESLTRGGFTELGQSLQASVPSFNFSRTQVSDGSDLFRPATLRGLQPDQTLVLINGKRRHNQAIFGLNGTVGAGAAGTDMNAIPLIALKDVQVLRDGAAAQYGSDAIAGVINLSLRDSTDVTSGYIQGGSTGEGDGDNYSLGLNTGFDLGDDGGFINLSFEYRDADGTNRAQRDMGGSSTVPNGSALSDEVRWSQGNADSEFKSMFYNAMMPVGEFELYSFGGYSNRTALGNGFWRNFDEAEKVVPQVYPDGFLPRIFNEAQDTSIAAGLRGDINDDWQFDLSAVYGQNRYDFDSRNTINASYAAEYLYNNPGATDAEIAANSGPTSGYSGGFRFDQTTLNADISGVVDTGWDSPIYVAFGSEYRSENYEIVAGELASYSCGSSNASDPFPSVMDSAVSAGCGFQAYPGLRPNAAGEADRSSYAFYLDLETNFFDDWMLGAALRFEDFSDSGSDLVGKLSSRFDVSDAFAIRGAVSTGFRAPSLQQSAYTAYTTNLGDNGELINSFTATVGTDFPSALGVDSLKLETSKNLSLGFVLNPTDDLSVTLDAYRIEIEDRITLGSLLKAEDVAFSSEAVAALAATGAQQANYFSNSVNSTTQGVDLIVTHQAELFGGDLNTTFAGNLNETKIDSVNAPEGIPEDVALDKLQRSFLTDGQPKERVTLTFDYSKNDWQAMVRANYFGETDVTYFGNEHIGLPGFLSPTGSFKPTSTVEAAVLVDINLEYHFTDSLSVSAGVNNIFDVTPDELGADEPLDFITNQAFQYPVRALPYGFDGITYTAKVNFTF</sequence>
<keyword evidence="3 8" id="KW-1134">Transmembrane beta strand</keyword>
<keyword evidence="6 8" id="KW-0472">Membrane</keyword>
<keyword evidence="7 8" id="KW-0998">Cell outer membrane</keyword>
<dbReference type="Pfam" id="PF07715">
    <property type="entry name" value="Plug"/>
    <property type="match status" value="1"/>
</dbReference>
<evidence type="ECO:0000256" key="8">
    <source>
        <dbReference type="PROSITE-ProRule" id="PRU01360"/>
    </source>
</evidence>
<evidence type="ECO:0000259" key="12">
    <source>
        <dbReference type="Pfam" id="PF07715"/>
    </source>
</evidence>
<evidence type="ECO:0000256" key="3">
    <source>
        <dbReference type="ARBA" id="ARBA00022452"/>
    </source>
</evidence>
<dbReference type="Proteomes" id="UP001195963">
    <property type="component" value="Unassembled WGS sequence"/>
</dbReference>
<dbReference type="Pfam" id="PF00593">
    <property type="entry name" value="TonB_dep_Rec_b-barrel"/>
    <property type="match status" value="1"/>
</dbReference>
<dbReference type="InterPro" id="IPR036942">
    <property type="entry name" value="Beta-barrel_TonB_sf"/>
</dbReference>
<name>A0ABS7E5C1_9GAMM</name>
<evidence type="ECO:0000256" key="6">
    <source>
        <dbReference type="ARBA" id="ARBA00023136"/>
    </source>
</evidence>
<evidence type="ECO:0000256" key="1">
    <source>
        <dbReference type="ARBA" id="ARBA00004571"/>
    </source>
</evidence>
<keyword evidence="10" id="KW-0732">Signal</keyword>
<gene>
    <name evidence="13" type="ORF">K0625_11685</name>
</gene>
<dbReference type="EMBL" id="JAHZST010000007">
    <property type="protein sequence ID" value="MBW8184336.1"/>
    <property type="molecule type" value="Genomic_DNA"/>
</dbReference>
<feature type="signal peptide" evidence="10">
    <location>
        <begin position="1"/>
        <end position="26"/>
    </location>
</feature>
<dbReference type="PROSITE" id="PS52016">
    <property type="entry name" value="TONB_DEPENDENT_REC_3"/>
    <property type="match status" value="1"/>
</dbReference>
<dbReference type="PANTHER" id="PTHR47234:SF3">
    <property type="entry name" value="SECRETIN_TONB SHORT N-TERMINAL DOMAIN-CONTAINING PROTEIN"/>
    <property type="match status" value="1"/>
</dbReference>
<proteinExistence type="inferred from homology"/>
<keyword evidence="14" id="KW-1185">Reference proteome</keyword>
<keyword evidence="2 8" id="KW-0813">Transport</keyword>
<dbReference type="InterPro" id="IPR037066">
    <property type="entry name" value="Plug_dom_sf"/>
</dbReference>
<dbReference type="CDD" id="cd01347">
    <property type="entry name" value="ligand_gated_channel"/>
    <property type="match status" value="1"/>
</dbReference>
<feature type="domain" description="TonB-dependent receptor plug" evidence="12">
    <location>
        <begin position="52"/>
        <end position="172"/>
    </location>
</feature>
<reference evidence="13 14" key="1">
    <citation type="submission" date="2021-07" db="EMBL/GenBank/DDBJ databases">
        <title>Shewanella sp. nov, isolated from SCS.</title>
        <authorList>
            <person name="Cao W.R."/>
        </authorList>
    </citation>
    <scope>NUCLEOTIDE SEQUENCE [LARGE SCALE GENOMIC DNA]</scope>
    <source>
        <strain evidence="13 14">NR704-98</strain>
    </source>
</reference>
<keyword evidence="4 8" id="KW-0812">Transmembrane</keyword>
<dbReference type="RefSeq" id="WP_220109861.1">
    <property type="nucleotide sequence ID" value="NZ_JAHZST010000007.1"/>
</dbReference>
<keyword evidence="5 9" id="KW-0798">TonB box</keyword>
<comment type="similarity">
    <text evidence="8 9">Belongs to the TonB-dependent receptor family.</text>
</comment>
<accession>A0ABS7E5C1</accession>
<feature type="chain" id="PRO_5047409320" evidence="10">
    <location>
        <begin position="27"/>
        <end position="847"/>
    </location>
</feature>
<evidence type="ECO:0000256" key="4">
    <source>
        <dbReference type="ARBA" id="ARBA00022692"/>
    </source>
</evidence>
<dbReference type="Gene3D" id="2.40.170.20">
    <property type="entry name" value="TonB-dependent receptor, beta-barrel domain"/>
    <property type="match status" value="1"/>
</dbReference>
<evidence type="ECO:0000256" key="7">
    <source>
        <dbReference type="ARBA" id="ARBA00023237"/>
    </source>
</evidence>
<organism evidence="13 14">
    <name type="scientific">Shewanella nanhaiensis</name>
    <dbReference type="NCBI Taxonomy" id="2864872"/>
    <lineage>
        <taxon>Bacteria</taxon>
        <taxon>Pseudomonadati</taxon>
        <taxon>Pseudomonadota</taxon>
        <taxon>Gammaproteobacteria</taxon>
        <taxon>Alteromonadales</taxon>
        <taxon>Shewanellaceae</taxon>
        <taxon>Shewanella</taxon>
    </lineage>
</organism>
<dbReference type="SUPFAM" id="SSF56935">
    <property type="entry name" value="Porins"/>
    <property type="match status" value="1"/>
</dbReference>
<comment type="subcellular location">
    <subcellularLocation>
        <location evidence="1 8">Cell outer membrane</location>
        <topology evidence="1 8">Multi-pass membrane protein</topology>
    </subcellularLocation>
</comment>
<keyword evidence="13" id="KW-0675">Receptor</keyword>
<evidence type="ECO:0000256" key="5">
    <source>
        <dbReference type="ARBA" id="ARBA00023077"/>
    </source>
</evidence>
<dbReference type="Gene3D" id="2.170.130.10">
    <property type="entry name" value="TonB-dependent receptor, plug domain"/>
    <property type="match status" value="1"/>
</dbReference>
<dbReference type="InterPro" id="IPR039426">
    <property type="entry name" value="TonB-dep_rcpt-like"/>
</dbReference>
<evidence type="ECO:0000256" key="9">
    <source>
        <dbReference type="RuleBase" id="RU003357"/>
    </source>
</evidence>
<feature type="domain" description="TonB-dependent receptor-like beta-barrel" evidence="11">
    <location>
        <begin position="281"/>
        <end position="801"/>
    </location>
</feature>
<evidence type="ECO:0000256" key="10">
    <source>
        <dbReference type="SAM" id="SignalP"/>
    </source>
</evidence>
<dbReference type="PANTHER" id="PTHR47234">
    <property type="match status" value="1"/>
</dbReference>
<evidence type="ECO:0000259" key="11">
    <source>
        <dbReference type="Pfam" id="PF00593"/>
    </source>
</evidence>
<evidence type="ECO:0000313" key="14">
    <source>
        <dbReference type="Proteomes" id="UP001195963"/>
    </source>
</evidence>